<evidence type="ECO:0000313" key="1">
    <source>
        <dbReference type="EMBL" id="MFC4390111.1"/>
    </source>
</evidence>
<accession>A0ABV8W086</accession>
<dbReference type="RefSeq" id="WP_370433041.1">
    <property type="nucleotide sequence ID" value="NZ_JBHSCO010000001.1"/>
</dbReference>
<proteinExistence type="predicted"/>
<gene>
    <name evidence="1" type="ORF">ACFOY0_03800</name>
</gene>
<evidence type="ECO:0000313" key="2">
    <source>
        <dbReference type="Proteomes" id="UP001595719"/>
    </source>
</evidence>
<keyword evidence="2" id="KW-1185">Reference proteome</keyword>
<dbReference type="InterPro" id="IPR046601">
    <property type="entry name" value="DUF6660"/>
</dbReference>
<comment type="caution">
    <text evidence="1">The sequence shown here is derived from an EMBL/GenBank/DDBJ whole genome shotgun (WGS) entry which is preliminary data.</text>
</comment>
<name>A0ABV8W086_9FLAO</name>
<protein>
    <submittedName>
        <fullName evidence="1">DUF6660 family protein</fullName>
    </submittedName>
</protein>
<reference evidence="2" key="1">
    <citation type="journal article" date="2019" name="Int. J. Syst. Evol. Microbiol.">
        <title>The Global Catalogue of Microorganisms (GCM) 10K type strain sequencing project: providing services to taxonomists for standard genome sequencing and annotation.</title>
        <authorList>
            <consortium name="The Broad Institute Genomics Platform"/>
            <consortium name="The Broad Institute Genome Sequencing Center for Infectious Disease"/>
            <person name="Wu L."/>
            <person name="Ma J."/>
        </authorList>
    </citation>
    <scope>NUCLEOTIDE SEQUENCE [LARGE SCALE GENOMIC DNA]</scope>
    <source>
        <strain evidence="2">CGMCC 1.15345</strain>
    </source>
</reference>
<dbReference type="Pfam" id="PF20365">
    <property type="entry name" value="DUF6660"/>
    <property type="match status" value="1"/>
</dbReference>
<dbReference type="Proteomes" id="UP001595719">
    <property type="component" value="Unassembled WGS sequence"/>
</dbReference>
<dbReference type="EMBL" id="JBHSCO010000001">
    <property type="protein sequence ID" value="MFC4390111.1"/>
    <property type="molecule type" value="Genomic_DNA"/>
</dbReference>
<sequence>MRWKTTILLLYILGLLAVPCSDVYNSCISSNSDQKELTHNHSRDNDDHCTPFCQCSCCSVSVLKFSFKMPDFNLPQQHISARNTVLRDCQFISSYTGTIWQPPKIFV</sequence>
<organism evidence="1 2">
    <name type="scientific">Flavobacterium quisquiliarum</name>
    <dbReference type="NCBI Taxonomy" id="1834436"/>
    <lineage>
        <taxon>Bacteria</taxon>
        <taxon>Pseudomonadati</taxon>
        <taxon>Bacteroidota</taxon>
        <taxon>Flavobacteriia</taxon>
        <taxon>Flavobacteriales</taxon>
        <taxon>Flavobacteriaceae</taxon>
        <taxon>Flavobacterium</taxon>
    </lineage>
</organism>